<dbReference type="GO" id="GO:0004139">
    <property type="term" value="F:deoxyribose-phosphate aldolase activity"/>
    <property type="evidence" value="ECO:0007669"/>
    <property type="project" value="UniProtKB-UniRule"/>
</dbReference>
<dbReference type="EMBL" id="MCHY01000008">
    <property type="protein sequence ID" value="RKD24668.1"/>
    <property type="molecule type" value="Genomic_DNA"/>
</dbReference>
<gene>
    <name evidence="7" type="primary">deoC</name>
    <name evidence="8" type="ORF">BEP19_06115</name>
</gene>
<comment type="function">
    <text evidence="6 7">Catalyzes a reversible aldol reaction between acetaldehyde and D-glyceraldehyde 3-phosphate to generate 2-deoxy-D-ribose 5-phosphate.</text>
</comment>
<accession>A0A419SL82</accession>
<feature type="active site" description="Proton donor/acceptor" evidence="7">
    <location>
        <position position="175"/>
    </location>
</feature>
<evidence type="ECO:0000256" key="7">
    <source>
        <dbReference type="HAMAP-Rule" id="MF_00114"/>
    </source>
</evidence>
<dbReference type="HAMAP" id="MF_00114">
    <property type="entry name" value="DeoC_type1"/>
    <property type="match status" value="1"/>
</dbReference>
<name>A0A419SL82_9BACL</name>
<dbReference type="NCBIfam" id="TIGR00126">
    <property type="entry name" value="deoC"/>
    <property type="match status" value="1"/>
</dbReference>
<evidence type="ECO:0000256" key="1">
    <source>
        <dbReference type="ARBA" id="ARBA00010936"/>
    </source>
</evidence>
<comment type="caution">
    <text evidence="8">The sequence shown here is derived from an EMBL/GenBank/DDBJ whole genome shotgun (WGS) entry which is preliminary data.</text>
</comment>
<dbReference type="GO" id="GO:0009264">
    <property type="term" value="P:deoxyribonucleotide catabolic process"/>
    <property type="evidence" value="ECO:0007669"/>
    <property type="project" value="UniProtKB-UniRule"/>
</dbReference>
<dbReference type="InterPro" id="IPR013785">
    <property type="entry name" value="Aldolase_TIM"/>
</dbReference>
<evidence type="ECO:0000256" key="6">
    <source>
        <dbReference type="ARBA" id="ARBA00056337"/>
    </source>
</evidence>
<dbReference type="PANTHER" id="PTHR10889:SF1">
    <property type="entry name" value="DEOXYRIBOSE-PHOSPHATE ALDOLASE"/>
    <property type="match status" value="1"/>
</dbReference>
<sequence length="216" mass="22605">MDHTLLKADATQSDIKLLCDEARKYRFAAVCVHPYWVAFCAEQLSDTNINVATVIGFPLGATTMEVKAFETKQAIERGAAEIDMVINLGALKSGDYDQVKKDIQAVVEAAEQKAIVKVILETGLLSETELKQACQLAARAGADLVKTSTGFGTGGATLSAVRLMKETVGAKIGVKASGGIRDYETAAAMIAAGATRIGTSAGVTIVTGGQGNQSDY</sequence>
<keyword evidence="2 7" id="KW-0963">Cytoplasm</keyword>
<dbReference type="SUPFAM" id="SSF51569">
    <property type="entry name" value="Aldolase"/>
    <property type="match status" value="1"/>
</dbReference>
<comment type="pathway">
    <text evidence="7">Carbohydrate degradation; 2-deoxy-D-ribose 1-phosphate degradation; D-glyceraldehyde 3-phosphate and acetaldehyde from 2-deoxy-alpha-D-ribose 1-phosphate: step 2/2.</text>
</comment>
<dbReference type="PANTHER" id="PTHR10889">
    <property type="entry name" value="DEOXYRIBOSE-PHOSPHATE ALDOLASE"/>
    <property type="match status" value="1"/>
</dbReference>
<dbReference type="UniPathway" id="UPA00002">
    <property type="reaction ID" value="UER00468"/>
</dbReference>
<evidence type="ECO:0000256" key="2">
    <source>
        <dbReference type="ARBA" id="ARBA00022490"/>
    </source>
</evidence>
<dbReference type="GO" id="GO:0016052">
    <property type="term" value="P:carbohydrate catabolic process"/>
    <property type="evidence" value="ECO:0007669"/>
    <property type="project" value="TreeGrafter"/>
</dbReference>
<evidence type="ECO:0000256" key="4">
    <source>
        <dbReference type="ARBA" id="ARBA00023270"/>
    </source>
</evidence>
<reference evidence="8 9" key="1">
    <citation type="submission" date="2016-08" db="EMBL/GenBank/DDBJ databases">
        <title>Novel Firmicute Genomes.</title>
        <authorList>
            <person name="Poppleton D.I."/>
            <person name="Gribaldo S."/>
        </authorList>
    </citation>
    <scope>NUCLEOTIDE SEQUENCE [LARGE SCALE GENOMIC DNA]</scope>
    <source>
        <strain evidence="8 9">RAOx-1</strain>
    </source>
</reference>
<evidence type="ECO:0000313" key="8">
    <source>
        <dbReference type="EMBL" id="RKD24668.1"/>
    </source>
</evidence>
<dbReference type="Gene3D" id="3.20.20.70">
    <property type="entry name" value="Aldolase class I"/>
    <property type="match status" value="1"/>
</dbReference>
<dbReference type="EC" id="4.1.2.4" evidence="7"/>
<organism evidence="8 9">
    <name type="scientific">Ammoniphilus oxalaticus</name>
    <dbReference type="NCBI Taxonomy" id="66863"/>
    <lineage>
        <taxon>Bacteria</taxon>
        <taxon>Bacillati</taxon>
        <taxon>Bacillota</taxon>
        <taxon>Bacilli</taxon>
        <taxon>Bacillales</taxon>
        <taxon>Paenibacillaceae</taxon>
        <taxon>Aneurinibacillus group</taxon>
        <taxon>Ammoniphilus</taxon>
    </lineage>
</organism>
<dbReference type="FunFam" id="3.20.20.70:FF:000044">
    <property type="entry name" value="Deoxyribose-phosphate aldolase"/>
    <property type="match status" value="1"/>
</dbReference>
<keyword evidence="3 7" id="KW-0456">Lyase</keyword>
<dbReference type="Proteomes" id="UP000284219">
    <property type="component" value="Unassembled WGS sequence"/>
</dbReference>
<proteinExistence type="inferred from homology"/>
<protein>
    <recommendedName>
        <fullName evidence="7">Deoxyribose-phosphate aldolase</fullName>
        <shortName evidence="7">DERA</shortName>
        <ecNumber evidence="7">4.1.2.4</ecNumber>
    </recommendedName>
    <alternativeName>
        <fullName evidence="7">2-deoxy-D-ribose 5-phosphate aldolase</fullName>
    </alternativeName>
    <alternativeName>
        <fullName evidence="7">Phosphodeoxyriboaldolase</fullName>
        <shortName evidence="7">Deoxyriboaldolase</shortName>
    </alternativeName>
</protein>
<dbReference type="GO" id="GO:0006018">
    <property type="term" value="P:2-deoxyribose 1-phosphate catabolic process"/>
    <property type="evidence" value="ECO:0007669"/>
    <property type="project" value="UniProtKB-UniRule"/>
</dbReference>
<feature type="active site" description="Proton donor/acceptor" evidence="7">
    <location>
        <position position="83"/>
    </location>
</feature>
<dbReference type="SMART" id="SM01133">
    <property type="entry name" value="DeoC"/>
    <property type="match status" value="1"/>
</dbReference>
<dbReference type="GO" id="GO:0005737">
    <property type="term" value="C:cytoplasm"/>
    <property type="evidence" value="ECO:0007669"/>
    <property type="project" value="UniProtKB-SubCell"/>
</dbReference>
<feature type="active site" description="Schiff-base intermediate with acetaldehyde" evidence="7">
    <location>
        <position position="146"/>
    </location>
</feature>
<comment type="subcellular location">
    <subcellularLocation>
        <location evidence="7">Cytoplasm</location>
    </subcellularLocation>
</comment>
<evidence type="ECO:0000256" key="3">
    <source>
        <dbReference type="ARBA" id="ARBA00023239"/>
    </source>
</evidence>
<evidence type="ECO:0000256" key="5">
    <source>
        <dbReference type="ARBA" id="ARBA00048791"/>
    </source>
</evidence>
<dbReference type="Pfam" id="PF01791">
    <property type="entry name" value="DeoC"/>
    <property type="match status" value="1"/>
</dbReference>
<dbReference type="InterPro" id="IPR002915">
    <property type="entry name" value="DeoC/FbaB/LacD_aldolase"/>
</dbReference>
<dbReference type="AlphaFoldDB" id="A0A419SL82"/>
<evidence type="ECO:0000313" key="9">
    <source>
        <dbReference type="Proteomes" id="UP000284219"/>
    </source>
</evidence>
<dbReference type="CDD" id="cd00959">
    <property type="entry name" value="DeoC"/>
    <property type="match status" value="1"/>
</dbReference>
<comment type="similarity">
    <text evidence="1 7">Belongs to the DeoC/FbaB aldolase family. DeoC type 1 subfamily.</text>
</comment>
<dbReference type="RefSeq" id="WP_245983491.1">
    <property type="nucleotide sequence ID" value="NZ_MCHY01000008.1"/>
</dbReference>
<dbReference type="InterPro" id="IPR028581">
    <property type="entry name" value="DeoC_typeI"/>
</dbReference>
<dbReference type="InterPro" id="IPR011343">
    <property type="entry name" value="DeoC"/>
</dbReference>
<keyword evidence="9" id="KW-1185">Reference proteome</keyword>
<keyword evidence="4 7" id="KW-0704">Schiff base</keyword>
<dbReference type="PIRSF" id="PIRSF001357">
    <property type="entry name" value="DeoC"/>
    <property type="match status" value="1"/>
</dbReference>
<comment type="catalytic activity">
    <reaction evidence="5 7">
        <text>2-deoxy-D-ribose 5-phosphate = D-glyceraldehyde 3-phosphate + acetaldehyde</text>
        <dbReference type="Rhea" id="RHEA:12821"/>
        <dbReference type="ChEBI" id="CHEBI:15343"/>
        <dbReference type="ChEBI" id="CHEBI:59776"/>
        <dbReference type="ChEBI" id="CHEBI:62877"/>
        <dbReference type="EC" id="4.1.2.4"/>
    </reaction>
</comment>